<dbReference type="EMBL" id="CP007139">
    <property type="protein sequence ID" value="AIE87934.1"/>
    <property type="molecule type" value="Genomic_DNA"/>
</dbReference>
<organism evidence="1 2">
    <name type="scientific">Fimbriimonas ginsengisoli Gsoil 348</name>
    <dbReference type="NCBI Taxonomy" id="661478"/>
    <lineage>
        <taxon>Bacteria</taxon>
        <taxon>Bacillati</taxon>
        <taxon>Armatimonadota</taxon>
        <taxon>Fimbriimonadia</taxon>
        <taxon>Fimbriimonadales</taxon>
        <taxon>Fimbriimonadaceae</taxon>
        <taxon>Fimbriimonas</taxon>
    </lineage>
</organism>
<proteinExistence type="predicted"/>
<dbReference type="Proteomes" id="UP000027982">
    <property type="component" value="Chromosome"/>
</dbReference>
<dbReference type="eggNOG" id="ENOG502Z8J6">
    <property type="taxonomic scope" value="Bacteria"/>
</dbReference>
<evidence type="ECO:0000313" key="1">
    <source>
        <dbReference type="EMBL" id="AIE87934.1"/>
    </source>
</evidence>
<dbReference type="OrthoDB" id="1490335at2"/>
<dbReference type="RefSeq" id="WP_025228191.1">
    <property type="nucleotide sequence ID" value="NZ_CP007139.1"/>
</dbReference>
<dbReference type="KEGG" id="fgi:OP10G_4566"/>
<sequence>MPSPAVLCLLAAVGGGGQSSIPRVDLLPDRPTPYILRDWRRTASAFDRLVFDLNSKGPYLPLVWRVPGVPNLTVPGFGMPSYVGKEEMRGKPAEAIAALGSLLGATAIGIDKRSWVELTPQYLNPSEETVLNNVGGKSGSTFWYELLPSVVFTQLASRYPAWHRGGEISRGIADAWVGGIAALHADFDHTSYDFAARRPVDNGQWKEPDAAAAVAYLELFQGLRGGQAKYLTAARKALNALQIRETNPTYEVLTAYGALAGAYLNAEKGERWDVPRWVDWCFDPTSPNRTGWGMIAGRWGGYDVGGLMGSTNDGGGYAFAMNTFLNAATLAPVARYDDRFSAALAKWILNLSNASRLFYRDSLPGSLQSSADWTGDPQGGIAYEGLRRTWEGKSPYATGDSKRSGWGKTDFGIYGGGYVGLLAALVHPTSVPMILRIDLRATDFLPVKGYPTDLYWNPYESAKSIRLELGPTPVRLYDAVSNRFLAATPVKGAYRLHLSAKQSVQVVRVPATGRLSFDRNRSLIAGVPIDYNNGRVPLPPRVERARRDLSVLVRVPQVGRDGTIPWNRSQGVELSGGEGSKMRAELRFAWDKRYLHFRLDQRAPSTATIEAPNVAELRRHWWDFEDVVLSLDFGREKIAVANVPEVTVGWSSRRLKNLAFSPDLTGIETTTNGTASASNRIIFGKIAWTDLYRASGVRMPLNQLVKAGAKIGCQPLLVDGTFKRQAYIGGARYTRPTGFDKNSRTLVLEGR</sequence>
<dbReference type="STRING" id="661478.OP10G_4566"/>
<reference evidence="1 2" key="1">
    <citation type="journal article" date="2014" name="PLoS ONE">
        <title>The first complete genome sequence of the class fimbriimonadia in the phylum armatimonadetes.</title>
        <authorList>
            <person name="Hu Z.Y."/>
            <person name="Wang Y.Z."/>
            <person name="Im W.T."/>
            <person name="Wang S.Y."/>
            <person name="Zhao G.P."/>
            <person name="Zheng H.J."/>
            <person name="Quan Z.X."/>
        </authorList>
    </citation>
    <scope>NUCLEOTIDE SEQUENCE [LARGE SCALE GENOMIC DNA]</scope>
    <source>
        <strain evidence="1">Gsoil 348</strain>
    </source>
</reference>
<keyword evidence="2" id="KW-1185">Reference proteome</keyword>
<protein>
    <submittedName>
        <fullName evidence="1">Uncharacterized protein</fullName>
    </submittedName>
</protein>
<evidence type="ECO:0000313" key="2">
    <source>
        <dbReference type="Proteomes" id="UP000027982"/>
    </source>
</evidence>
<dbReference type="HOGENOM" id="CLU_021626_0_0_0"/>
<accession>A0A068NZ45</accession>
<gene>
    <name evidence="1" type="ORF">OP10G_4566</name>
</gene>
<name>A0A068NZ45_FIMGI</name>
<dbReference type="AlphaFoldDB" id="A0A068NZ45"/>